<dbReference type="AlphaFoldDB" id="A0A5B7GJY2"/>
<feature type="region of interest" description="Disordered" evidence="1">
    <location>
        <begin position="1"/>
        <end position="45"/>
    </location>
</feature>
<dbReference type="Proteomes" id="UP000324222">
    <property type="component" value="Unassembled WGS sequence"/>
</dbReference>
<gene>
    <name evidence="2" type="ORF">E2C01_051845</name>
</gene>
<keyword evidence="3" id="KW-1185">Reference proteome</keyword>
<comment type="caution">
    <text evidence="2">The sequence shown here is derived from an EMBL/GenBank/DDBJ whole genome shotgun (WGS) entry which is preliminary data.</text>
</comment>
<evidence type="ECO:0000313" key="2">
    <source>
        <dbReference type="EMBL" id="MPC57856.1"/>
    </source>
</evidence>
<proteinExistence type="predicted"/>
<dbReference type="EMBL" id="VSRR010015141">
    <property type="protein sequence ID" value="MPC57856.1"/>
    <property type="molecule type" value="Genomic_DNA"/>
</dbReference>
<name>A0A5B7GJY2_PORTR</name>
<feature type="region of interest" description="Disordered" evidence="1">
    <location>
        <begin position="60"/>
        <end position="115"/>
    </location>
</feature>
<evidence type="ECO:0000313" key="3">
    <source>
        <dbReference type="Proteomes" id="UP000324222"/>
    </source>
</evidence>
<feature type="compositionally biased region" description="Basic residues" evidence="1">
    <location>
        <begin position="9"/>
        <end position="22"/>
    </location>
</feature>
<evidence type="ECO:0000256" key="1">
    <source>
        <dbReference type="SAM" id="MobiDB-lite"/>
    </source>
</evidence>
<sequence length="115" mass="12759">MFVTTKTVMPRRRPTQAVRRRLATQGRRPEPSLTPAPSGGRLGRPWVPTWAVRGRECHAPYLTPPRRDALPAGTTRRAAPAHVLRGVRARDPKAEVTHVSSRGSAPQLPPTPHHY</sequence>
<organism evidence="2 3">
    <name type="scientific">Portunus trituberculatus</name>
    <name type="common">Swimming crab</name>
    <name type="synonym">Neptunus trituberculatus</name>
    <dbReference type="NCBI Taxonomy" id="210409"/>
    <lineage>
        <taxon>Eukaryota</taxon>
        <taxon>Metazoa</taxon>
        <taxon>Ecdysozoa</taxon>
        <taxon>Arthropoda</taxon>
        <taxon>Crustacea</taxon>
        <taxon>Multicrustacea</taxon>
        <taxon>Malacostraca</taxon>
        <taxon>Eumalacostraca</taxon>
        <taxon>Eucarida</taxon>
        <taxon>Decapoda</taxon>
        <taxon>Pleocyemata</taxon>
        <taxon>Brachyura</taxon>
        <taxon>Eubrachyura</taxon>
        <taxon>Portunoidea</taxon>
        <taxon>Portunidae</taxon>
        <taxon>Portuninae</taxon>
        <taxon>Portunus</taxon>
    </lineage>
</organism>
<accession>A0A5B7GJY2</accession>
<protein>
    <submittedName>
        <fullName evidence="2">Uncharacterized protein</fullName>
    </submittedName>
</protein>
<reference evidence="2 3" key="1">
    <citation type="submission" date="2019-05" db="EMBL/GenBank/DDBJ databases">
        <title>Another draft genome of Portunus trituberculatus and its Hox gene families provides insights of decapod evolution.</title>
        <authorList>
            <person name="Jeong J.-H."/>
            <person name="Song I."/>
            <person name="Kim S."/>
            <person name="Choi T."/>
            <person name="Kim D."/>
            <person name="Ryu S."/>
            <person name="Kim W."/>
        </authorList>
    </citation>
    <scope>NUCLEOTIDE SEQUENCE [LARGE SCALE GENOMIC DNA]</scope>
    <source>
        <tissue evidence="2">Muscle</tissue>
    </source>
</reference>